<feature type="transmembrane region" description="Helical" evidence="1">
    <location>
        <begin position="7"/>
        <end position="30"/>
    </location>
</feature>
<feature type="transmembrane region" description="Helical" evidence="1">
    <location>
        <begin position="70"/>
        <end position="90"/>
    </location>
</feature>
<dbReference type="KEGG" id="psua:FLK61_40550"/>
<evidence type="ECO:0000313" key="3">
    <source>
        <dbReference type="Proteomes" id="UP000318138"/>
    </source>
</evidence>
<keyword evidence="1" id="KW-0812">Transmembrane</keyword>
<dbReference type="RefSeq" id="WP_176010859.1">
    <property type="nucleotide sequence ID" value="NZ_CP041372.2"/>
</dbReference>
<proteinExistence type="predicted"/>
<dbReference type="Proteomes" id="UP000318138">
    <property type="component" value="Chromosome"/>
</dbReference>
<evidence type="ECO:0000256" key="1">
    <source>
        <dbReference type="SAM" id="Phobius"/>
    </source>
</evidence>
<feature type="transmembrane region" description="Helical" evidence="1">
    <location>
        <begin position="97"/>
        <end position="119"/>
    </location>
</feature>
<dbReference type="EMBL" id="CP041372">
    <property type="protein sequence ID" value="QKS72892.1"/>
    <property type="molecule type" value="Genomic_DNA"/>
</dbReference>
<sequence>MNMMAKVFLVICLIVAPFIMYALHLFPFVYSYENMNDSLLVEQGSRSWLFSEENTNELTRLMLASNIDSLRSTSLIWMSSASLMIGLLILRFPDKRVYQLLSFTTLAVVLIGLTILYWMQVTSLSDRIAEVMQGE</sequence>
<accession>A0A859FJ57</accession>
<organism evidence="2 3">
    <name type="scientific">Paenalkalicoccus suaedae</name>
    <dbReference type="NCBI Taxonomy" id="2592382"/>
    <lineage>
        <taxon>Bacteria</taxon>
        <taxon>Bacillati</taxon>
        <taxon>Bacillota</taxon>
        <taxon>Bacilli</taxon>
        <taxon>Bacillales</taxon>
        <taxon>Bacillaceae</taxon>
        <taxon>Paenalkalicoccus</taxon>
    </lineage>
</organism>
<protein>
    <submittedName>
        <fullName evidence="2">Uncharacterized protein</fullName>
    </submittedName>
</protein>
<keyword evidence="3" id="KW-1185">Reference proteome</keyword>
<dbReference type="AlphaFoldDB" id="A0A859FJ57"/>
<evidence type="ECO:0000313" key="2">
    <source>
        <dbReference type="EMBL" id="QKS72892.1"/>
    </source>
</evidence>
<reference evidence="3" key="1">
    <citation type="submission" date="2019-07" db="EMBL/GenBank/DDBJ databases">
        <title>Bacillus alkalisoli sp. nov. isolated from saline soil.</title>
        <authorList>
            <person name="Sun J.-Q."/>
            <person name="Xu L."/>
        </authorList>
    </citation>
    <scope>NUCLEOTIDE SEQUENCE [LARGE SCALE GENOMIC DNA]</scope>
    <source>
        <strain evidence="3">M4U3P1</strain>
    </source>
</reference>
<name>A0A859FJ57_9BACI</name>
<keyword evidence="1" id="KW-0472">Membrane</keyword>
<keyword evidence="1" id="KW-1133">Transmembrane helix</keyword>
<gene>
    <name evidence="2" type="ORF">FLK61_40550</name>
</gene>